<dbReference type="Pfam" id="PF09335">
    <property type="entry name" value="VTT_dom"/>
    <property type="match status" value="1"/>
</dbReference>
<evidence type="ECO:0000313" key="8">
    <source>
        <dbReference type="EMBL" id="MYL21751.1"/>
    </source>
</evidence>
<evidence type="ECO:0000256" key="3">
    <source>
        <dbReference type="ARBA" id="ARBA00022692"/>
    </source>
</evidence>
<accession>A0A845DVR2</accession>
<feature type="transmembrane region" description="Helical" evidence="6">
    <location>
        <begin position="158"/>
        <end position="180"/>
    </location>
</feature>
<dbReference type="InterPro" id="IPR032816">
    <property type="entry name" value="VTT_dom"/>
</dbReference>
<feature type="transmembrane region" description="Helical" evidence="6">
    <location>
        <begin position="125"/>
        <end position="146"/>
    </location>
</feature>
<reference evidence="8 9" key="1">
    <citation type="submission" date="2019-11" db="EMBL/GenBank/DDBJ databases">
        <title>Genome sequences of 17 halophilic strains isolated from different environments.</title>
        <authorList>
            <person name="Furrow R.E."/>
        </authorList>
    </citation>
    <scope>NUCLEOTIDE SEQUENCE [LARGE SCALE GENOMIC DNA]</scope>
    <source>
        <strain evidence="8 9">22511_23_Filter</strain>
    </source>
</reference>
<evidence type="ECO:0000256" key="5">
    <source>
        <dbReference type="ARBA" id="ARBA00023136"/>
    </source>
</evidence>
<evidence type="ECO:0000256" key="6">
    <source>
        <dbReference type="RuleBase" id="RU366058"/>
    </source>
</evidence>
<keyword evidence="3 6" id="KW-0812">Transmembrane</keyword>
<evidence type="ECO:0000256" key="2">
    <source>
        <dbReference type="ARBA" id="ARBA00022475"/>
    </source>
</evidence>
<gene>
    <name evidence="8" type="ORF">GLW04_17770</name>
</gene>
<name>A0A845DVR2_9BACI</name>
<dbReference type="RefSeq" id="WP_160839692.1">
    <property type="nucleotide sequence ID" value="NZ_WMET01000006.1"/>
</dbReference>
<evidence type="ECO:0000313" key="9">
    <source>
        <dbReference type="Proteomes" id="UP000460949"/>
    </source>
</evidence>
<sequence>MNKKNLLRSLLFLAAFIAVAWFARSRFNIDPQNIRAYILSFGSIGPLIFMGLYAIGPIVVFPTSVLSLAAAFAYGLWPGMLYIVIGATGAGITGWIMGRFFGDSVLKFHQSKWASSIYERMKGQGFLYVFVLRLIPLVGFDILSYLSGMTRVKLPPFILATVLGMLPGTFAYSLVGTSLASGDRTLIFAALSVFALILVITYLFRNKVRAWLKI</sequence>
<evidence type="ECO:0000256" key="1">
    <source>
        <dbReference type="ARBA" id="ARBA00004651"/>
    </source>
</evidence>
<keyword evidence="5 6" id="KW-0472">Membrane</keyword>
<proteinExistence type="inferred from homology"/>
<dbReference type="InterPro" id="IPR015414">
    <property type="entry name" value="TMEM64"/>
</dbReference>
<keyword evidence="4 6" id="KW-1133">Transmembrane helix</keyword>
<dbReference type="GO" id="GO:0005886">
    <property type="term" value="C:plasma membrane"/>
    <property type="evidence" value="ECO:0007669"/>
    <property type="project" value="UniProtKB-SubCell"/>
</dbReference>
<evidence type="ECO:0000256" key="4">
    <source>
        <dbReference type="ARBA" id="ARBA00022989"/>
    </source>
</evidence>
<dbReference type="OrthoDB" id="9812980at2"/>
<feature type="transmembrane region" description="Helical" evidence="6">
    <location>
        <begin position="186"/>
        <end position="204"/>
    </location>
</feature>
<dbReference type="AlphaFoldDB" id="A0A845DVR2"/>
<dbReference type="PANTHER" id="PTHR12677:SF59">
    <property type="entry name" value="GOLGI APPARATUS MEMBRANE PROTEIN TVP38-RELATED"/>
    <property type="match status" value="1"/>
</dbReference>
<protein>
    <recommendedName>
        <fullName evidence="6">TVP38/TMEM64 family membrane protein</fullName>
    </recommendedName>
</protein>
<feature type="transmembrane region" description="Helical" evidence="6">
    <location>
        <begin position="49"/>
        <end position="74"/>
    </location>
</feature>
<comment type="similarity">
    <text evidence="6">Belongs to the TVP38/TMEM64 family.</text>
</comment>
<feature type="domain" description="VTT" evidence="7">
    <location>
        <begin position="61"/>
        <end position="177"/>
    </location>
</feature>
<comment type="caution">
    <text evidence="8">The sequence shown here is derived from an EMBL/GenBank/DDBJ whole genome shotgun (WGS) entry which is preliminary data.</text>
</comment>
<dbReference type="EMBL" id="WMET01000006">
    <property type="protein sequence ID" value="MYL21751.1"/>
    <property type="molecule type" value="Genomic_DNA"/>
</dbReference>
<dbReference type="PANTHER" id="PTHR12677">
    <property type="entry name" value="GOLGI APPARATUS MEMBRANE PROTEIN TVP38-RELATED"/>
    <property type="match status" value="1"/>
</dbReference>
<comment type="subcellular location">
    <subcellularLocation>
        <location evidence="1 6">Cell membrane</location>
        <topology evidence="1 6">Multi-pass membrane protein</topology>
    </subcellularLocation>
</comment>
<keyword evidence="2 6" id="KW-1003">Cell membrane</keyword>
<dbReference type="Proteomes" id="UP000460949">
    <property type="component" value="Unassembled WGS sequence"/>
</dbReference>
<evidence type="ECO:0000259" key="7">
    <source>
        <dbReference type="Pfam" id="PF09335"/>
    </source>
</evidence>
<feature type="transmembrane region" description="Helical" evidence="6">
    <location>
        <begin position="81"/>
        <end position="101"/>
    </location>
</feature>
<organism evidence="8 9">
    <name type="scientific">Halobacillus litoralis</name>
    <dbReference type="NCBI Taxonomy" id="45668"/>
    <lineage>
        <taxon>Bacteria</taxon>
        <taxon>Bacillati</taxon>
        <taxon>Bacillota</taxon>
        <taxon>Bacilli</taxon>
        <taxon>Bacillales</taxon>
        <taxon>Bacillaceae</taxon>
        <taxon>Halobacillus</taxon>
    </lineage>
</organism>